<dbReference type="Pfam" id="PF08534">
    <property type="entry name" value="Redoxin"/>
    <property type="match status" value="1"/>
</dbReference>
<organism evidence="7 8">
    <name type="scientific">Flavobacterium suzhouense</name>
    <dbReference type="NCBI Taxonomy" id="1529638"/>
    <lineage>
        <taxon>Bacteria</taxon>
        <taxon>Pseudomonadati</taxon>
        <taxon>Bacteroidota</taxon>
        <taxon>Flavobacteriia</taxon>
        <taxon>Flavobacteriales</taxon>
        <taxon>Flavobacteriaceae</taxon>
        <taxon>Flavobacterium</taxon>
    </lineage>
</organism>
<feature type="chain" id="PRO_5046676528" evidence="5">
    <location>
        <begin position="18"/>
        <end position="328"/>
    </location>
</feature>
<feature type="signal peptide" evidence="5">
    <location>
        <begin position="1"/>
        <end position="17"/>
    </location>
</feature>
<name>A0ABW5NTH4_9FLAO</name>
<dbReference type="InterPro" id="IPR036249">
    <property type="entry name" value="Thioredoxin-like_sf"/>
</dbReference>
<dbReference type="PANTHER" id="PTHR42852:SF6">
    <property type="entry name" value="THIOL:DISULFIDE INTERCHANGE PROTEIN DSBE"/>
    <property type="match status" value="1"/>
</dbReference>
<dbReference type="InterPro" id="IPR013740">
    <property type="entry name" value="Redoxin"/>
</dbReference>
<evidence type="ECO:0000256" key="4">
    <source>
        <dbReference type="ARBA" id="ARBA00023284"/>
    </source>
</evidence>
<protein>
    <submittedName>
        <fullName evidence="7">TlpA family protein disulfide reductase</fullName>
    </submittedName>
</protein>
<dbReference type="RefSeq" id="WP_379820148.1">
    <property type="nucleotide sequence ID" value="NZ_JBHUMD010000007.1"/>
</dbReference>
<comment type="subcellular location">
    <subcellularLocation>
        <location evidence="1">Cell envelope</location>
    </subcellularLocation>
</comment>
<feature type="domain" description="Thioredoxin" evidence="6">
    <location>
        <begin position="185"/>
        <end position="328"/>
    </location>
</feature>
<evidence type="ECO:0000259" key="6">
    <source>
        <dbReference type="PROSITE" id="PS51352"/>
    </source>
</evidence>
<evidence type="ECO:0000256" key="2">
    <source>
        <dbReference type="ARBA" id="ARBA00022748"/>
    </source>
</evidence>
<comment type="caution">
    <text evidence="7">The sequence shown here is derived from an EMBL/GenBank/DDBJ whole genome shotgun (WGS) entry which is preliminary data.</text>
</comment>
<dbReference type="PROSITE" id="PS51352">
    <property type="entry name" value="THIOREDOXIN_2"/>
    <property type="match status" value="1"/>
</dbReference>
<dbReference type="Proteomes" id="UP001597480">
    <property type="component" value="Unassembled WGS sequence"/>
</dbReference>
<evidence type="ECO:0000313" key="7">
    <source>
        <dbReference type="EMBL" id="MFD2601592.1"/>
    </source>
</evidence>
<reference evidence="8" key="1">
    <citation type="journal article" date="2019" name="Int. J. Syst. Evol. Microbiol.">
        <title>The Global Catalogue of Microorganisms (GCM) 10K type strain sequencing project: providing services to taxonomists for standard genome sequencing and annotation.</title>
        <authorList>
            <consortium name="The Broad Institute Genomics Platform"/>
            <consortium name="The Broad Institute Genome Sequencing Center for Infectious Disease"/>
            <person name="Wu L."/>
            <person name="Ma J."/>
        </authorList>
    </citation>
    <scope>NUCLEOTIDE SEQUENCE [LARGE SCALE GENOMIC DNA]</scope>
    <source>
        <strain evidence="8">KCTC 42107</strain>
    </source>
</reference>
<evidence type="ECO:0000256" key="5">
    <source>
        <dbReference type="SAM" id="SignalP"/>
    </source>
</evidence>
<proteinExistence type="predicted"/>
<dbReference type="InterPro" id="IPR050553">
    <property type="entry name" value="Thioredoxin_ResA/DsbE_sf"/>
</dbReference>
<keyword evidence="5" id="KW-0732">Signal</keyword>
<keyword evidence="8" id="KW-1185">Reference proteome</keyword>
<evidence type="ECO:0000256" key="1">
    <source>
        <dbReference type="ARBA" id="ARBA00004196"/>
    </source>
</evidence>
<keyword evidence="3" id="KW-1015">Disulfide bond</keyword>
<accession>A0ABW5NTH4</accession>
<evidence type="ECO:0000256" key="3">
    <source>
        <dbReference type="ARBA" id="ARBA00023157"/>
    </source>
</evidence>
<keyword evidence="2" id="KW-0201">Cytochrome c-type biogenesis</keyword>
<dbReference type="EMBL" id="JBHUMD010000007">
    <property type="protein sequence ID" value="MFD2601592.1"/>
    <property type="molecule type" value="Genomic_DNA"/>
</dbReference>
<dbReference type="Gene3D" id="3.40.30.10">
    <property type="entry name" value="Glutaredoxin"/>
    <property type="match status" value="1"/>
</dbReference>
<sequence>MKKIALMLLFSIAGAYAQTEPIKFTAKIVNRNSDSLIVRSQKVNKVIKGDAKGNFTDSFTADAGFFQFSDGTEQTNLYLKPGYDLTMIVDGKKFDETLTYKGKGEKENNFLAKMAVDNEALGKKLETTSDQLTQFKLINELLAKLDAGLQDKTLDEGFRTSLGQQIAGQRKQMEAMAAQAEKSSKLKGLASASFDYENAKGGKTKLEDLRGKYVYVDVWATWCGPCRQQIPFLKQIEEKYHGKNIEFVSISIDKATDHDKWKKMVTDQALGGTQLFADKDWSSTFVQSYGINSIPRFILIGPDGKIVDADAKRPSDPALQAELDNLLK</sequence>
<keyword evidence="4" id="KW-0676">Redox-active center</keyword>
<dbReference type="SUPFAM" id="SSF52833">
    <property type="entry name" value="Thioredoxin-like"/>
    <property type="match status" value="1"/>
</dbReference>
<dbReference type="PANTHER" id="PTHR42852">
    <property type="entry name" value="THIOL:DISULFIDE INTERCHANGE PROTEIN DSBE"/>
    <property type="match status" value="1"/>
</dbReference>
<dbReference type="InterPro" id="IPR013766">
    <property type="entry name" value="Thioredoxin_domain"/>
</dbReference>
<dbReference type="CDD" id="cd02966">
    <property type="entry name" value="TlpA_like_family"/>
    <property type="match status" value="1"/>
</dbReference>
<gene>
    <name evidence="7" type="ORF">ACFSR3_05950</name>
</gene>
<evidence type="ECO:0000313" key="8">
    <source>
        <dbReference type="Proteomes" id="UP001597480"/>
    </source>
</evidence>